<dbReference type="Gene3D" id="3.40.430.10">
    <property type="entry name" value="Dihydrofolate Reductase, subunit A"/>
    <property type="match status" value="1"/>
</dbReference>
<dbReference type="GO" id="GO:0004146">
    <property type="term" value="F:dihydrofolate reductase activity"/>
    <property type="evidence" value="ECO:0007669"/>
    <property type="project" value="UniProtKB-EC"/>
</dbReference>
<keyword evidence="2" id="KW-0560">Oxidoreductase</keyword>
<reference evidence="2 3" key="1">
    <citation type="journal article" date="2016" name="BMC Genomics">
        <title>Type VI secretion systems of human gut Bacteroidales segregate into three genetic architectures, two of which are contained on mobile genetic elements.</title>
        <authorList>
            <person name="Coyne M.J."/>
            <person name="Roelofs K.G."/>
            <person name="Comstock L.E."/>
        </authorList>
    </citation>
    <scope>NUCLEOTIDE SEQUENCE [LARGE SCALE GENOMIC DNA]</scope>
    <source>
        <strain evidence="2 3">CL09T03C01</strain>
    </source>
</reference>
<proteinExistence type="predicted"/>
<gene>
    <name evidence="2" type="primary">folA_1</name>
    <name evidence="2" type="ORF">AA415_00328</name>
</gene>
<evidence type="ECO:0000313" key="3">
    <source>
        <dbReference type="Proteomes" id="UP000056419"/>
    </source>
</evidence>
<dbReference type="AlphaFoldDB" id="A0A108TD50"/>
<dbReference type="STRING" id="46506.AA415_00328"/>
<dbReference type="InterPro" id="IPR024072">
    <property type="entry name" value="DHFR-like_dom_sf"/>
</dbReference>
<accession>A0A108TD50</accession>
<organism evidence="2 3">
    <name type="scientific">Bacteroides stercoris</name>
    <dbReference type="NCBI Taxonomy" id="46506"/>
    <lineage>
        <taxon>Bacteria</taxon>
        <taxon>Pseudomonadati</taxon>
        <taxon>Bacteroidota</taxon>
        <taxon>Bacteroidia</taxon>
        <taxon>Bacteroidales</taxon>
        <taxon>Bacteroidaceae</taxon>
        <taxon>Bacteroides</taxon>
    </lineage>
</organism>
<name>A0A108TD50_BACSE</name>
<dbReference type="Pfam" id="PF00186">
    <property type="entry name" value="DHFR_1"/>
    <property type="match status" value="1"/>
</dbReference>
<comment type="caution">
    <text evidence="2">The sequence shown here is derived from an EMBL/GenBank/DDBJ whole genome shotgun (WGS) entry which is preliminary data.</text>
</comment>
<dbReference type="Proteomes" id="UP000056419">
    <property type="component" value="Unassembled WGS sequence"/>
</dbReference>
<feature type="domain" description="DHFR" evidence="1">
    <location>
        <begin position="5"/>
        <end position="115"/>
    </location>
</feature>
<dbReference type="SUPFAM" id="SSF53597">
    <property type="entry name" value="Dihydrofolate reductase-like"/>
    <property type="match status" value="1"/>
</dbReference>
<dbReference type="GO" id="GO:0046654">
    <property type="term" value="P:tetrahydrofolate biosynthetic process"/>
    <property type="evidence" value="ECO:0007669"/>
    <property type="project" value="InterPro"/>
</dbReference>
<protein>
    <submittedName>
        <fullName evidence="2">Dihydrofolate reductase</fullName>
        <ecNumber evidence="2">1.5.1.3</ecNumber>
    </submittedName>
</protein>
<dbReference type="EMBL" id="LRGC01000001">
    <property type="protein sequence ID" value="KWR57786.1"/>
    <property type="molecule type" value="Genomic_DNA"/>
</dbReference>
<dbReference type="InterPro" id="IPR001796">
    <property type="entry name" value="DHFR_dom"/>
</dbReference>
<dbReference type="EC" id="1.5.1.3" evidence="2"/>
<sequence length="165" mass="18173">MKVTLIASVSANGKVLLANNPNHQIAPEVMEFLVQKAVESGNIVFGYSTYTMFIDALQDALAGKEIVVLSNNHEARSGHKTVHTPEEAVEYLRGKGMEEIIVGGGVQTYNVFLDKDLVTDIYFNVTPMVIGDGGTIGSKDDLFIKFDKMNYEPIIENVIRLHLSK</sequence>
<evidence type="ECO:0000313" key="2">
    <source>
        <dbReference type="EMBL" id="KWR57786.1"/>
    </source>
</evidence>
<dbReference type="PATRIC" id="fig|46506.5.peg.352"/>
<evidence type="ECO:0000259" key="1">
    <source>
        <dbReference type="Pfam" id="PF00186"/>
    </source>
</evidence>
<dbReference type="RefSeq" id="WP_060385054.1">
    <property type="nucleotide sequence ID" value="NZ_LRGC01000001.1"/>
</dbReference>
<keyword evidence="3" id="KW-1185">Reference proteome</keyword>